<dbReference type="EMBL" id="BOPO01000006">
    <property type="protein sequence ID" value="GIL25508.1"/>
    <property type="molecule type" value="Genomic_DNA"/>
</dbReference>
<evidence type="ECO:0000313" key="2">
    <source>
        <dbReference type="EMBL" id="GIL25508.1"/>
    </source>
</evidence>
<protein>
    <submittedName>
        <fullName evidence="2">Uncharacterized protein</fullName>
    </submittedName>
</protein>
<keyword evidence="3" id="KW-1185">Reference proteome</keyword>
<organism evidence="2 3">
    <name type="scientific">Actinocatenispora comari</name>
    <dbReference type="NCBI Taxonomy" id="2807577"/>
    <lineage>
        <taxon>Bacteria</taxon>
        <taxon>Bacillati</taxon>
        <taxon>Actinomycetota</taxon>
        <taxon>Actinomycetes</taxon>
        <taxon>Micromonosporales</taxon>
        <taxon>Micromonosporaceae</taxon>
        <taxon>Actinocatenispora</taxon>
    </lineage>
</organism>
<keyword evidence="1" id="KW-0812">Transmembrane</keyword>
<feature type="transmembrane region" description="Helical" evidence="1">
    <location>
        <begin position="140"/>
        <end position="160"/>
    </location>
</feature>
<feature type="transmembrane region" description="Helical" evidence="1">
    <location>
        <begin position="98"/>
        <end position="120"/>
    </location>
</feature>
<dbReference type="AlphaFoldDB" id="A0A8J4EJ37"/>
<evidence type="ECO:0000313" key="3">
    <source>
        <dbReference type="Proteomes" id="UP000614996"/>
    </source>
</evidence>
<dbReference type="Proteomes" id="UP000614996">
    <property type="component" value="Unassembled WGS sequence"/>
</dbReference>
<sequence length="162" mass="16647">MLATAALTEVSQLLSTFTDLYGGLAAHTATGHTVLALPSPSGSGVAPLAPPRHVPDLHMPGWPLAQLDLSSHSLAGEWLADKAKKPNSLPTIISKLRLWIMGLLAGVATLFLVVGGVRYLAAGGDPSEVERAKSSLKSALIGYALAVLAPVLLTVLQSIIGG</sequence>
<reference evidence="3" key="1">
    <citation type="journal article" date="2021" name="Int. J. Syst. Evol. Microbiol.">
        <title>Actinocatenispora comari sp. nov., an endophytic actinomycete isolated from aerial parts of Comarum salesowianum.</title>
        <authorList>
            <person name="Oyunbileg N."/>
            <person name="Iizaka Y."/>
            <person name="Hamada M."/>
            <person name="Davaapurev B.O."/>
            <person name="Fukumoto A."/>
            <person name="Tsetseg B."/>
            <person name="Kato F."/>
            <person name="Tamura T."/>
            <person name="Batkhuu J."/>
            <person name="Anzai Y."/>
        </authorList>
    </citation>
    <scope>NUCLEOTIDE SEQUENCE [LARGE SCALE GENOMIC DNA]</scope>
    <source>
        <strain evidence="3">NUM-2625</strain>
    </source>
</reference>
<accession>A0A8J4EJ37</accession>
<comment type="caution">
    <text evidence="2">The sequence shown here is derived from an EMBL/GenBank/DDBJ whole genome shotgun (WGS) entry which is preliminary data.</text>
</comment>
<keyword evidence="1" id="KW-1133">Transmembrane helix</keyword>
<evidence type="ECO:0000256" key="1">
    <source>
        <dbReference type="SAM" id="Phobius"/>
    </source>
</evidence>
<gene>
    <name evidence="2" type="ORF">NUM_07630</name>
</gene>
<dbReference type="RefSeq" id="WP_225918306.1">
    <property type="nucleotide sequence ID" value="NZ_BOPO01000006.1"/>
</dbReference>
<keyword evidence="1" id="KW-0472">Membrane</keyword>
<dbReference type="Pfam" id="PF18895">
    <property type="entry name" value="T4SS_pilin"/>
    <property type="match status" value="1"/>
</dbReference>
<dbReference type="InterPro" id="IPR043993">
    <property type="entry name" value="T4SS_pilin"/>
</dbReference>
<proteinExistence type="predicted"/>
<name>A0A8J4EJ37_9ACTN</name>